<reference evidence="5" key="1">
    <citation type="submission" date="2016-10" db="EMBL/GenBank/DDBJ databases">
        <authorList>
            <person name="Varghese N."/>
            <person name="Submissions S."/>
        </authorList>
    </citation>
    <scope>NUCLEOTIDE SEQUENCE [LARGE SCALE GENOMIC DNA]</scope>
    <source>
        <strain evidence="5">DUS833</strain>
    </source>
</reference>
<dbReference type="STRING" id="157910.SAMN05445850_0731"/>
<protein>
    <submittedName>
        <fullName evidence="4">Uncharacterized protein</fullName>
    </submittedName>
</protein>
<keyword evidence="2" id="KW-0472">Membrane</keyword>
<name>A0A1H1B585_9BURK</name>
<dbReference type="EMBL" id="FNKX01000001">
    <property type="protein sequence ID" value="SDQ47077.1"/>
    <property type="molecule type" value="Genomic_DNA"/>
</dbReference>
<evidence type="ECO:0000256" key="2">
    <source>
        <dbReference type="SAM" id="Phobius"/>
    </source>
</evidence>
<feature type="region of interest" description="Disordered" evidence="1">
    <location>
        <begin position="25"/>
        <end position="51"/>
    </location>
</feature>
<keyword evidence="3" id="KW-0732">Signal</keyword>
<keyword evidence="5" id="KW-1185">Reference proteome</keyword>
<dbReference type="Proteomes" id="UP000199365">
    <property type="component" value="Unassembled WGS sequence"/>
</dbReference>
<feature type="transmembrane region" description="Helical" evidence="2">
    <location>
        <begin position="178"/>
        <end position="200"/>
    </location>
</feature>
<sequence length="345" mass="36419">MGSSRVPGLLYTAAAVTAVAALAARGAGRPESHRERRESGPQHHERRASVTFPTCAARSHQRAPARVHASEPTAEVEAHVEAARTFNHSSALLALSVLADSAMEHYRGSFDNPAMFTPLVSATLSLAAGLHGGADRRGQTHRARHAIYLAAAASGIAGTGFHFYNVMKRPGGWSWNNLFHAAPLGAPSALLLSGALGAVAERLRDEPADDPQLLGMPAGQALGLLVAAGLVGTVGEAALLHFRGAFQHRAMYAPVSIAPITAALLAHAALSAPRERWYTRLWLRVTTVLGFVGAGFHARGIARRQGGWRNWSQNLFDGPPLPAPPSFSALALAGLAALRLRETEK</sequence>
<accession>A0A1H1B585</accession>
<feature type="compositionally biased region" description="Basic and acidic residues" evidence="1">
    <location>
        <begin position="28"/>
        <end position="43"/>
    </location>
</feature>
<dbReference type="RefSeq" id="WP_090801483.1">
    <property type="nucleotide sequence ID" value="NZ_FNKX01000001.1"/>
</dbReference>
<evidence type="ECO:0000313" key="4">
    <source>
        <dbReference type="EMBL" id="SDQ47077.1"/>
    </source>
</evidence>
<keyword evidence="2" id="KW-1133">Transmembrane helix</keyword>
<keyword evidence="2" id="KW-0812">Transmembrane</keyword>
<feature type="transmembrane region" description="Helical" evidence="2">
    <location>
        <begin position="146"/>
        <end position="166"/>
    </location>
</feature>
<evidence type="ECO:0000313" key="5">
    <source>
        <dbReference type="Proteomes" id="UP000199365"/>
    </source>
</evidence>
<organism evidence="4 5">
    <name type="scientific">Paraburkholderia tuberum</name>
    <dbReference type="NCBI Taxonomy" id="157910"/>
    <lineage>
        <taxon>Bacteria</taxon>
        <taxon>Pseudomonadati</taxon>
        <taxon>Pseudomonadota</taxon>
        <taxon>Betaproteobacteria</taxon>
        <taxon>Burkholderiales</taxon>
        <taxon>Burkholderiaceae</taxon>
        <taxon>Paraburkholderia</taxon>
    </lineage>
</organism>
<evidence type="ECO:0000256" key="1">
    <source>
        <dbReference type="SAM" id="MobiDB-lite"/>
    </source>
</evidence>
<feature type="transmembrane region" description="Helical" evidence="2">
    <location>
        <begin position="221"/>
        <end position="239"/>
    </location>
</feature>
<proteinExistence type="predicted"/>
<feature type="transmembrane region" description="Helical" evidence="2">
    <location>
        <begin position="282"/>
        <end position="302"/>
    </location>
</feature>
<feature type="transmembrane region" description="Helical" evidence="2">
    <location>
        <begin position="251"/>
        <end position="270"/>
    </location>
</feature>
<evidence type="ECO:0000256" key="3">
    <source>
        <dbReference type="SAM" id="SignalP"/>
    </source>
</evidence>
<gene>
    <name evidence="4" type="ORF">SAMN05445850_0731</name>
</gene>
<dbReference type="AlphaFoldDB" id="A0A1H1B585"/>
<feature type="signal peptide" evidence="3">
    <location>
        <begin position="1"/>
        <end position="23"/>
    </location>
</feature>
<feature type="chain" id="PRO_5011747761" evidence="3">
    <location>
        <begin position="24"/>
        <end position="345"/>
    </location>
</feature>
<feature type="transmembrane region" description="Helical" evidence="2">
    <location>
        <begin position="322"/>
        <end position="340"/>
    </location>
</feature>